<dbReference type="InterPro" id="IPR050266">
    <property type="entry name" value="AB_hydrolase_sf"/>
</dbReference>
<dbReference type="Pfam" id="PF12697">
    <property type="entry name" value="Abhydrolase_6"/>
    <property type="match status" value="1"/>
</dbReference>
<accession>Q0RMZ5</accession>
<name>Q0RMZ5_FRAAA</name>
<evidence type="ECO:0000313" key="3">
    <source>
        <dbReference type="EMBL" id="CAJ61101.1"/>
    </source>
</evidence>
<evidence type="ECO:0000256" key="1">
    <source>
        <dbReference type="SAM" id="MobiDB-lite"/>
    </source>
</evidence>
<dbReference type="HOGENOM" id="CLU_020336_13_3_11"/>
<dbReference type="EMBL" id="CT573213">
    <property type="protein sequence ID" value="CAJ61101.1"/>
    <property type="molecule type" value="Genomic_DNA"/>
</dbReference>
<dbReference type="InterPro" id="IPR000073">
    <property type="entry name" value="AB_hydrolase_1"/>
</dbReference>
<feature type="region of interest" description="Disordered" evidence="1">
    <location>
        <begin position="327"/>
        <end position="350"/>
    </location>
</feature>
<dbReference type="ESTHER" id="fraaa-q0rmz5">
    <property type="family name" value="6_AlphaBeta_hydrolase"/>
</dbReference>
<dbReference type="AlphaFoldDB" id="Q0RMZ5"/>
<dbReference type="KEGG" id="fal:FRAAL2452"/>
<evidence type="ECO:0000313" key="4">
    <source>
        <dbReference type="Proteomes" id="UP000000657"/>
    </source>
</evidence>
<feature type="domain" description="AB hydrolase-1" evidence="2">
    <location>
        <begin position="62"/>
        <end position="318"/>
    </location>
</feature>
<proteinExistence type="predicted"/>
<dbReference type="SUPFAM" id="SSF53474">
    <property type="entry name" value="alpha/beta-Hydrolases"/>
    <property type="match status" value="1"/>
</dbReference>
<organism evidence="3 4">
    <name type="scientific">Frankia alni (strain DSM 45986 / CECT 9034 / ACN14a)</name>
    <dbReference type="NCBI Taxonomy" id="326424"/>
    <lineage>
        <taxon>Bacteria</taxon>
        <taxon>Bacillati</taxon>
        <taxon>Actinomycetota</taxon>
        <taxon>Actinomycetes</taxon>
        <taxon>Frankiales</taxon>
        <taxon>Frankiaceae</taxon>
        <taxon>Frankia</taxon>
    </lineage>
</organism>
<reference evidence="3 4" key="1">
    <citation type="journal article" date="2007" name="Genome Res.">
        <title>Genome characteristics of facultatively symbiotic Frankia sp. strains reflect host range and host plant biogeography.</title>
        <authorList>
            <person name="Normand P."/>
            <person name="Lapierre P."/>
            <person name="Tisa L.S."/>
            <person name="Gogarten J.P."/>
            <person name="Alloisio N."/>
            <person name="Bagnarol E."/>
            <person name="Bassi C.A."/>
            <person name="Berry A.M."/>
            <person name="Bickhart D.M."/>
            <person name="Choisne N."/>
            <person name="Couloux A."/>
            <person name="Cournoyer B."/>
            <person name="Cruveiller S."/>
            <person name="Daubin V."/>
            <person name="Demange N."/>
            <person name="Francino M.P."/>
            <person name="Goltsman E."/>
            <person name="Huang Y."/>
            <person name="Kopp O.R."/>
            <person name="Labarre L."/>
            <person name="Lapidus A."/>
            <person name="Lavire C."/>
            <person name="Marechal J."/>
            <person name="Martinez M."/>
            <person name="Mastronunzio J.E."/>
            <person name="Mullin B.C."/>
            <person name="Niemann J."/>
            <person name="Pujic P."/>
            <person name="Rawnsley T."/>
            <person name="Rouy Z."/>
            <person name="Schenowitz C."/>
            <person name="Sellstedt A."/>
            <person name="Tavares F."/>
            <person name="Tomkins J.P."/>
            <person name="Vallenet D."/>
            <person name="Valverde C."/>
            <person name="Wall L.G."/>
            <person name="Wang Y."/>
            <person name="Medigue C."/>
            <person name="Benson D.R."/>
        </authorList>
    </citation>
    <scope>NUCLEOTIDE SEQUENCE [LARGE SCALE GENOMIC DNA]</scope>
    <source>
        <strain evidence="4">DSM 45986 / CECT 9034 / ACN14a</strain>
    </source>
</reference>
<evidence type="ECO:0000259" key="2">
    <source>
        <dbReference type="Pfam" id="PF12697"/>
    </source>
</evidence>
<gene>
    <name evidence="3" type="ordered locus">FRAAL2452</name>
</gene>
<sequence length="350" mass="37375">MRSVLDVRRGAWFSSTRRRSCGSGHRLGARAPDTRKAAGMAEIELSTGTIDYEDTGGPGPVLVLLHGLLMDASLWAGPVAELAGDHRCVVPTLPMGAHRHPVHPDADLSLPGLARLVVELLDRLDLHDVTLVGNDTGGALVQLVVRDGAARDGAARVGRIALVSCEAFDNMPPSLTGRTLALAGALPPALLGLVMQQMRLRPMRRAPIAFGWLTARGDAATARWMQPLLRRGENRGGIRRDTVRVLRSLRPARELLLDAPAYLPSFTGPALVVWAAEDRVMPPEHGRRLAELLPRGRLVEVADTRTLIPLDQPAELARILRDFVGADPANTANTDNTAETGDTAGAGDGG</sequence>
<dbReference type="Proteomes" id="UP000000657">
    <property type="component" value="Chromosome"/>
</dbReference>
<dbReference type="Gene3D" id="3.40.50.1820">
    <property type="entry name" value="alpha/beta hydrolase"/>
    <property type="match status" value="1"/>
</dbReference>
<dbReference type="PANTHER" id="PTHR43798">
    <property type="entry name" value="MONOACYLGLYCEROL LIPASE"/>
    <property type="match status" value="1"/>
</dbReference>
<protein>
    <submittedName>
        <fullName evidence="3">Oxidoreductase</fullName>
    </submittedName>
</protein>
<feature type="compositionally biased region" description="Low complexity" evidence="1">
    <location>
        <begin position="327"/>
        <end position="343"/>
    </location>
</feature>
<dbReference type="InterPro" id="IPR029058">
    <property type="entry name" value="AB_hydrolase_fold"/>
</dbReference>
<dbReference type="GO" id="GO:0003824">
    <property type="term" value="F:catalytic activity"/>
    <property type="evidence" value="ECO:0007669"/>
    <property type="project" value="UniProtKB-ARBA"/>
</dbReference>
<dbReference type="eggNOG" id="COG2267">
    <property type="taxonomic scope" value="Bacteria"/>
</dbReference>
<dbReference type="STRING" id="326424.FRAAL2452"/>
<keyword evidence="4" id="KW-1185">Reference proteome</keyword>